<evidence type="ECO:0000313" key="3">
    <source>
        <dbReference type="EMBL" id="SDI68128.1"/>
    </source>
</evidence>
<reference evidence="4" key="1">
    <citation type="submission" date="2016-10" db="EMBL/GenBank/DDBJ databases">
        <authorList>
            <person name="Varghese N."/>
            <person name="Submissions S."/>
        </authorList>
    </citation>
    <scope>NUCLEOTIDE SEQUENCE [LARGE SCALE GENOMIC DNA]</scope>
    <source>
        <strain evidence="4">DSM 23317</strain>
    </source>
</reference>
<feature type="signal peptide" evidence="2">
    <location>
        <begin position="1"/>
        <end position="23"/>
    </location>
</feature>
<dbReference type="RefSeq" id="WP_245709865.1">
    <property type="nucleotide sequence ID" value="NZ_FNEM01000002.1"/>
</dbReference>
<protein>
    <submittedName>
        <fullName evidence="3">Uncharacterized protein</fullName>
    </submittedName>
</protein>
<gene>
    <name evidence="3" type="ORF">SAMN04488540_102399</name>
</gene>
<keyword evidence="4" id="KW-1185">Reference proteome</keyword>
<dbReference type="AlphaFoldDB" id="A0A1G8MJD9"/>
<dbReference type="EMBL" id="FNEM01000002">
    <property type="protein sequence ID" value="SDI68128.1"/>
    <property type="molecule type" value="Genomic_DNA"/>
</dbReference>
<keyword evidence="2" id="KW-0732">Signal</keyword>
<feature type="transmembrane region" description="Helical" evidence="1">
    <location>
        <begin position="298"/>
        <end position="314"/>
    </location>
</feature>
<name>A0A1G8MJD9_9GAMM</name>
<feature type="transmembrane region" description="Helical" evidence="1">
    <location>
        <begin position="185"/>
        <end position="204"/>
    </location>
</feature>
<feature type="transmembrane region" description="Helical" evidence="1">
    <location>
        <begin position="129"/>
        <end position="148"/>
    </location>
</feature>
<evidence type="ECO:0000256" key="1">
    <source>
        <dbReference type="SAM" id="Phobius"/>
    </source>
</evidence>
<organism evidence="3 4">
    <name type="scientific">Ferrimonas sediminum</name>
    <dbReference type="NCBI Taxonomy" id="718193"/>
    <lineage>
        <taxon>Bacteria</taxon>
        <taxon>Pseudomonadati</taxon>
        <taxon>Pseudomonadota</taxon>
        <taxon>Gammaproteobacteria</taxon>
        <taxon>Alteromonadales</taxon>
        <taxon>Ferrimonadaceae</taxon>
        <taxon>Ferrimonas</taxon>
    </lineage>
</organism>
<evidence type="ECO:0000256" key="2">
    <source>
        <dbReference type="SAM" id="SignalP"/>
    </source>
</evidence>
<keyword evidence="1" id="KW-0472">Membrane</keyword>
<accession>A0A1G8MJD9</accession>
<keyword evidence="1" id="KW-0812">Transmembrane</keyword>
<feature type="transmembrane region" description="Helical" evidence="1">
    <location>
        <begin position="236"/>
        <end position="257"/>
    </location>
</feature>
<feature type="chain" id="PRO_5011443946" evidence="2">
    <location>
        <begin position="24"/>
        <end position="390"/>
    </location>
</feature>
<sequence>MNRLVKAFQAMMLMLLLTPAAMATDLEGVDFQDQLVGQIWQGTMDGDPGQGSLFFRMEFAADNQVTVTKQYGGHNVVEQKRWQVQDQQLTITSSSGQIISDFDDVSMPMVAVDRFLYEKGNKKFTGHKWVQVRAYAHVLFVLIGLMVMNEICRRYKWPTVVIFFVLPIVLIPLWASYGVSYWFKWVKLYSVVGACVLFTLIRYTKVGEMKWAKFCAAGFLALNISEAVLQDFSMGYTANVLNAIGGIFSIITLTGWAQIQAAKTKDKDMVWPAMTTFWIIAYDVWNFAFVYLNFPGSATAQFMVLTAATIPSLLITKGTWLQARAFTLALSFMYYFTNPAMYESNVVMLPRNDELMLAIGFLSFLLNTILFIQVYGAKWRNYRLQQEMAS</sequence>
<feature type="transmembrane region" description="Helical" evidence="1">
    <location>
        <begin position="357"/>
        <end position="376"/>
    </location>
</feature>
<proteinExistence type="predicted"/>
<feature type="transmembrane region" description="Helical" evidence="1">
    <location>
        <begin position="160"/>
        <end position="179"/>
    </location>
</feature>
<dbReference type="Proteomes" id="UP000199527">
    <property type="component" value="Unassembled WGS sequence"/>
</dbReference>
<keyword evidence="1" id="KW-1133">Transmembrane helix</keyword>
<dbReference type="InterPro" id="IPR043747">
    <property type="entry name" value="DUF5692"/>
</dbReference>
<dbReference type="Pfam" id="PF18948">
    <property type="entry name" value="DUF5692"/>
    <property type="match status" value="1"/>
</dbReference>
<evidence type="ECO:0000313" key="4">
    <source>
        <dbReference type="Proteomes" id="UP000199527"/>
    </source>
</evidence>
<feature type="transmembrane region" description="Helical" evidence="1">
    <location>
        <begin position="269"/>
        <end position="292"/>
    </location>
</feature>